<keyword evidence="3" id="KW-1185">Reference proteome</keyword>
<name>A0A239FK22_9ACTN</name>
<accession>A0A239FK22</accession>
<gene>
    <name evidence="2" type="ORF">SAMN06264365_11887</name>
</gene>
<dbReference type="OrthoDB" id="4530918at2"/>
<protein>
    <submittedName>
        <fullName evidence="2">Uncharacterized protein</fullName>
    </submittedName>
</protein>
<dbReference type="EMBL" id="FZNR01000018">
    <property type="protein sequence ID" value="SNS56424.1"/>
    <property type="molecule type" value="Genomic_DNA"/>
</dbReference>
<dbReference type="RefSeq" id="WP_089297321.1">
    <property type="nucleotide sequence ID" value="NZ_BOMU01000078.1"/>
</dbReference>
<organism evidence="2 3">
    <name type="scientific">Actinoplanes regularis</name>
    <dbReference type="NCBI Taxonomy" id="52697"/>
    <lineage>
        <taxon>Bacteria</taxon>
        <taxon>Bacillati</taxon>
        <taxon>Actinomycetota</taxon>
        <taxon>Actinomycetes</taxon>
        <taxon>Micromonosporales</taxon>
        <taxon>Micromonosporaceae</taxon>
        <taxon>Actinoplanes</taxon>
    </lineage>
</organism>
<evidence type="ECO:0000256" key="1">
    <source>
        <dbReference type="SAM" id="MobiDB-lite"/>
    </source>
</evidence>
<proteinExistence type="predicted"/>
<evidence type="ECO:0000313" key="2">
    <source>
        <dbReference type="EMBL" id="SNS56424.1"/>
    </source>
</evidence>
<reference evidence="2 3" key="1">
    <citation type="submission" date="2017-06" db="EMBL/GenBank/DDBJ databases">
        <authorList>
            <person name="Kim H.J."/>
            <person name="Triplett B.A."/>
        </authorList>
    </citation>
    <scope>NUCLEOTIDE SEQUENCE [LARGE SCALE GENOMIC DNA]</scope>
    <source>
        <strain evidence="2 3">DSM 43151</strain>
    </source>
</reference>
<evidence type="ECO:0000313" key="3">
    <source>
        <dbReference type="Proteomes" id="UP000198415"/>
    </source>
</evidence>
<feature type="region of interest" description="Disordered" evidence="1">
    <location>
        <begin position="208"/>
        <end position="228"/>
    </location>
</feature>
<dbReference type="AlphaFoldDB" id="A0A239FK22"/>
<dbReference type="Proteomes" id="UP000198415">
    <property type="component" value="Unassembled WGS sequence"/>
</dbReference>
<sequence length="228" mass="25908">MGTRTMAGWDVVWDEQTRTGLETALNEAEVVGLRLNSSDQTCELLLHVCAQPERATGDPDPRRVLRLLRATRIRVLLREDRLGDYGPAIPLADLDDVESFFRSIGGWDAMYGWEYLDRPSRTDDWPEEPSLTVDLRPGPASHSLFWFTECWKPGDDTRLCIEGTVDFEDLEITYADRTAEPLEQFIAEGRLWWDVLFGRTKHPPQVQVTSAEAPSWRGRRPGSTFVGG</sequence>